<evidence type="ECO:0000259" key="4">
    <source>
        <dbReference type="Pfam" id="PF00954"/>
    </source>
</evidence>
<dbReference type="Pfam" id="PF00954">
    <property type="entry name" value="S_locus_glycop"/>
    <property type="match status" value="1"/>
</dbReference>
<evidence type="ECO:0000313" key="5">
    <source>
        <dbReference type="EMBL" id="KAK7839307.1"/>
    </source>
</evidence>
<accession>A0AAW0KKD4</accession>
<dbReference type="GO" id="GO:0048544">
    <property type="term" value="P:recognition of pollen"/>
    <property type="evidence" value="ECO:0007669"/>
    <property type="project" value="InterPro"/>
</dbReference>
<dbReference type="PANTHER" id="PTHR32444:SF198">
    <property type="entry name" value="BULB-TYPE LECTIN DOMAIN-CONTAINING PROTEIN"/>
    <property type="match status" value="1"/>
</dbReference>
<dbReference type="InterPro" id="IPR000858">
    <property type="entry name" value="S_locus_glycoprot_dom"/>
</dbReference>
<evidence type="ECO:0000256" key="2">
    <source>
        <dbReference type="ARBA" id="ARBA00023157"/>
    </source>
</evidence>
<protein>
    <submittedName>
        <fullName evidence="5">G-type lectin s-receptor-like serine/threonine-protein kinase sd1-13</fullName>
    </submittedName>
</protein>
<proteinExistence type="predicted"/>
<dbReference type="AlphaFoldDB" id="A0AAW0KKD4"/>
<evidence type="ECO:0000256" key="1">
    <source>
        <dbReference type="ARBA" id="ARBA00022729"/>
    </source>
</evidence>
<dbReference type="PANTHER" id="PTHR32444">
    <property type="entry name" value="BULB-TYPE LECTIN DOMAIN-CONTAINING PROTEIN"/>
    <property type="match status" value="1"/>
</dbReference>
<keyword evidence="6" id="KW-1185">Reference proteome</keyword>
<evidence type="ECO:0000313" key="6">
    <source>
        <dbReference type="Proteomes" id="UP000237347"/>
    </source>
</evidence>
<keyword evidence="2" id="KW-1015">Disulfide bond</keyword>
<dbReference type="Proteomes" id="UP000237347">
    <property type="component" value="Unassembled WGS sequence"/>
</dbReference>
<comment type="caution">
    <text evidence="5">The sequence shown here is derived from an EMBL/GenBank/DDBJ whole genome shotgun (WGS) entry which is preliminary data.</text>
</comment>
<organism evidence="5 6">
    <name type="scientific">Quercus suber</name>
    <name type="common">Cork oak</name>
    <dbReference type="NCBI Taxonomy" id="58331"/>
    <lineage>
        <taxon>Eukaryota</taxon>
        <taxon>Viridiplantae</taxon>
        <taxon>Streptophyta</taxon>
        <taxon>Embryophyta</taxon>
        <taxon>Tracheophyta</taxon>
        <taxon>Spermatophyta</taxon>
        <taxon>Magnoliopsida</taxon>
        <taxon>eudicotyledons</taxon>
        <taxon>Gunneridae</taxon>
        <taxon>Pentapetalae</taxon>
        <taxon>rosids</taxon>
        <taxon>fabids</taxon>
        <taxon>Fagales</taxon>
        <taxon>Fagaceae</taxon>
        <taxon>Quercus</taxon>
    </lineage>
</organism>
<reference evidence="5 6" key="1">
    <citation type="journal article" date="2018" name="Sci. Data">
        <title>The draft genome sequence of cork oak.</title>
        <authorList>
            <person name="Ramos A.M."/>
            <person name="Usie A."/>
            <person name="Barbosa P."/>
            <person name="Barros P.M."/>
            <person name="Capote T."/>
            <person name="Chaves I."/>
            <person name="Simoes F."/>
            <person name="Abreu I."/>
            <person name="Carrasquinho I."/>
            <person name="Faro C."/>
            <person name="Guimaraes J.B."/>
            <person name="Mendonca D."/>
            <person name="Nobrega F."/>
            <person name="Rodrigues L."/>
            <person name="Saibo N.J.M."/>
            <person name="Varela M.C."/>
            <person name="Egas C."/>
            <person name="Matos J."/>
            <person name="Miguel C.M."/>
            <person name="Oliveira M.M."/>
            <person name="Ricardo C.P."/>
            <person name="Goncalves S."/>
        </authorList>
    </citation>
    <scope>NUCLEOTIDE SEQUENCE [LARGE SCALE GENOMIC DNA]</scope>
    <source>
        <strain evidence="6">cv. HL8</strain>
    </source>
</reference>
<feature type="region of interest" description="Disordered" evidence="3">
    <location>
        <begin position="1"/>
        <end position="32"/>
    </location>
</feature>
<feature type="compositionally biased region" description="Polar residues" evidence="3">
    <location>
        <begin position="15"/>
        <end position="28"/>
    </location>
</feature>
<feature type="domain" description="S-locus glycoprotein" evidence="4">
    <location>
        <begin position="57"/>
        <end position="112"/>
    </location>
</feature>
<name>A0AAW0KKD4_QUESU</name>
<gene>
    <name evidence="5" type="primary">SD113_3</name>
    <name evidence="5" type="ORF">CFP56_018153</name>
</gene>
<evidence type="ECO:0000256" key="3">
    <source>
        <dbReference type="SAM" id="MobiDB-lite"/>
    </source>
</evidence>
<keyword evidence="1" id="KW-0732">Signal</keyword>
<dbReference type="EMBL" id="PKMF04000286">
    <property type="protein sequence ID" value="KAK7839307.1"/>
    <property type="molecule type" value="Genomic_DNA"/>
</dbReference>
<dbReference type="GO" id="GO:0016301">
    <property type="term" value="F:kinase activity"/>
    <property type="evidence" value="ECO:0007669"/>
    <property type="project" value="UniProtKB-KW"/>
</dbReference>
<sequence>MKLSSNLRKDEKVQRTSWKSPSDPSIGSFSAGIDPLNIPEGFVWKDDRPYWRTGPWNGNLVQTYWDDGKEDWKAVGSAPKDKCDVYGTCGANGSCDSLGSSICSCMRGFEPKIIEEWNSGNWSSGCVRRKPLQCERLNNSVEEGKADGFFRLKMVKVPDFAQWSYGTKDDCQK</sequence>